<feature type="compositionally biased region" description="Low complexity" evidence="1">
    <location>
        <begin position="13"/>
        <end position="26"/>
    </location>
</feature>
<name>A0A319EBY9_ASPSB</name>
<protein>
    <submittedName>
        <fullName evidence="2">Uncharacterized protein</fullName>
    </submittedName>
</protein>
<evidence type="ECO:0000256" key="1">
    <source>
        <dbReference type="SAM" id="MobiDB-lite"/>
    </source>
</evidence>
<dbReference type="Proteomes" id="UP000248423">
    <property type="component" value="Unassembled WGS sequence"/>
</dbReference>
<dbReference type="EMBL" id="KZ826374">
    <property type="protein sequence ID" value="PYI04008.1"/>
    <property type="molecule type" value="Genomic_DNA"/>
</dbReference>
<gene>
    <name evidence="2" type="ORF">BO78DRAFT_399367</name>
</gene>
<organism evidence="2 3">
    <name type="scientific">Aspergillus sclerotiicarbonarius (strain CBS 121057 / IBT 28362)</name>
    <dbReference type="NCBI Taxonomy" id="1448318"/>
    <lineage>
        <taxon>Eukaryota</taxon>
        <taxon>Fungi</taxon>
        <taxon>Dikarya</taxon>
        <taxon>Ascomycota</taxon>
        <taxon>Pezizomycotina</taxon>
        <taxon>Eurotiomycetes</taxon>
        <taxon>Eurotiomycetidae</taxon>
        <taxon>Eurotiales</taxon>
        <taxon>Aspergillaceae</taxon>
        <taxon>Aspergillus</taxon>
        <taxon>Aspergillus subgen. Circumdati</taxon>
    </lineage>
</organism>
<keyword evidence="3" id="KW-1185">Reference proteome</keyword>
<reference evidence="2 3" key="1">
    <citation type="submission" date="2018-02" db="EMBL/GenBank/DDBJ databases">
        <title>The genomes of Aspergillus section Nigri reveals drivers in fungal speciation.</title>
        <authorList>
            <consortium name="DOE Joint Genome Institute"/>
            <person name="Vesth T.C."/>
            <person name="Nybo J."/>
            <person name="Theobald S."/>
            <person name="Brandl J."/>
            <person name="Frisvad J.C."/>
            <person name="Nielsen K.F."/>
            <person name="Lyhne E.K."/>
            <person name="Kogle M.E."/>
            <person name="Kuo A."/>
            <person name="Riley R."/>
            <person name="Clum A."/>
            <person name="Nolan M."/>
            <person name="Lipzen A."/>
            <person name="Salamov A."/>
            <person name="Henrissat B."/>
            <person name="Wiebenga A."/>
            <person name="De vries R.P."/>
            <person name="Grigoriev I.V."/>
            <person name="Mortensen U.H."/>
            <person name="Andersen M.R."/>
            <person name="Baker S.E."/>
        </authorList>
    </citation>
    <scope>NUCLEOTIDE SEQUENCE [LARGE SCALE GENOMIC DNA]</scope>
    <source>
        <strain evidence="2 3">CBS 121057</strain>
    </source>
</reference>
<dbReference type="AlphaFoldDB" id="A0A319EBY9"/>
<evidence type="ECO:0000313" key="3">
    <source>
        <dbReference type="Proteomes" id="UP000248423"/>
    </source>
</evidence>
<accession>A0A319EBY9</accession>
<sequence length="95" mass="10963">MALESIALPTIRTQGTTPGPNTTNPQYDTEDITQIVPWAEFRVSWWRGSNRRSAGRFSRHQIDVDWRIWCAPVVGKLSTYLDFPPEWLLSSLMLE</sequence>
<feature type="region of interest" description="Disordered" evidence="1">
    <location>
        <begin position="1"/>
        <end position="29"/>
    </location>
</feature>
<dbReference type="VEuPathDB" id="FungiDB:BO78DRAFT_399367"/>
<proteinExistence type="predicted"/>
<evidence type="ECO:0000313" key="2">
    <source>
        <dbReference type="EMBL" id="PYI04008.1"/>
    </source>
</evidence>